<evidence type="ECO:0000313" key="7">
    <source>
        <dbReference type="Proteomes" id="UP001347796"/>
    </source>
</evidence>
<keyword evidence="2" id="KW-0964">Secreted</keyword>
<feature type="domain" description="VWFC" evidence="5">
    <location>
        <begin position="30"/>
        <end position="92"/>
    </location>
</feature>
<dbReference type="AlphaFoldDB" id="A0AAN8JNY4"/>
<dbReference type="GO" id="GO:0005576">
    <property type="term" value="C:extracellular region"/>
    <property type="evidence" value="ECO:0007669"/>
    <property type="project" value="UniProtKB-SubCell"/>
</dbReference>
<dbReference type="Pfam" id="PF05375">
    <property type="entry name" value="Pacifastin_I"/>
    <property type="match status" value="1"/>
</dbReference>
<dbReference type="Proteomes" id="UP001347796">
    <property type="component" value="Unassembled WGS sequence"/>
</dbReference>
<evidence type="ECO:0000259" key="5">
    <source>
        <dbReference type="SMART" id="SM00215"/>
    </source>
</evidence>
<organism evidence="6 7">
    <name type="scientific">Patella caerulea</name>
    <name type="common">Rayed Mediterranean limpet</name>
    <dbReference type="NCBI Taxonomy" id="87958"/>
    <lineage>
        <taxon>Eukaryota</taxon>
        <taxon>Metazoa</taxon>
        <taxon>Spiralia</taxon>
        <taxon>Lophotrochozoa</taxon>
        <taxon>Mollusca</taxon>
        <taxon>Gastropoda</taxon>
        <taxon>Patellogastropoda</taxon>
        <taxon>Patelloidea</taxon>
        <taxon>Patellidae</taxon>
        <taxon>Patella</taxon>
    </lineage>
</organism>
<feature type="signal peptide" evidence="4">
    <location>
        <begin position="1"/>
        <end position="23"/>
    </location>
</feature>
<dbReference type="InterPro" id="IPR052424">
    <property type="entry name" value="Kielin_Chordin-BMP_Reg"/>
</dbReference>
<evidence type="ECO:0000256" key="2">
    <source>
        <dbReference type="ARBA" id="ARBA00022525"/>
    </source>
</evidence>
<reference evidence="6 7" key="1">
    <citation type="submission" date="2024-01" db="EMBL/GenBank/DDBJ databases">
        <title>The genome of the rayed Mediterranean limpet Patella caerulea (Linnaeus, 1758).</title>
        <authorList>
            <person name="Anh-Thu Weber A."/>
            <person name="Halstead-Nussloch G."/>
        </authorList>
    </citation>
    <scope>NUCLEOTIDE SEQUENCE [LARGE SCALE GENOMIC DNA]</scope>
    <source>
        <strain evidence="6">AATW-2023a</strain>
        <tissue evidence="6">Whole specimen</tissue>
    </source>
</reference>
<feature type="chain" id="PRO_5042942860" description="VWFC domain-containing protein" evidence="4">
    <location>
        <begin position="24"/>
        <end position="153"/>
    </location>
</feature>
<dbReference type="GO" id="GO:0030414">
    <property type="term" value="F:peptidase inhibitor activity"/>
    <property type="evidence" value="ECO:0007669"/>
    <property type="project" value="InterPro"/>
</dbReference>
<dbReference type="PANTHER" id="PTHR46698">
    <property type="entry name" value="CROSSVEINLESS 2"/>
    <property type="match status" value="1"/>
</dbReference>
<keyword evidence="3 4" id="KW-0732">Signal</keyword>
<dbReference type="InterPro" id="IPR001007">
    <property type="entry name" value="VWF_dom"/>
</dbReference>
<dbReference type="EMBL" id="JAZGQO010000008">
    <property type="protein sequence ID" value="KAK6180292.1"/>
    <property type="molecule type" value="Genomic_DNA"/>
</dbReference>
<evidence type="ECO:0000313" key="6">
    <source>
        <dbReference type="EMBL" id="KAK6180292.1"/>
    </source>
</evidence>
<name>A0AAN8JNY4_PATCE</name>
<gene>
    <name evidence="6" type="ORF">SNE40_012477</name>
</gene>
<dbReference type="PANTHER" id="PTHR46698:SF4">
    <property type="entry name" value="CROSSVEINLESS 2"/>
    <property type="match status" value="1"/>
</dbReference>
<comment type="caution">
    <text evidence="6">The sequence shown here is derived from an EMBL/GenBank/DDBJ whole genome shotgun (WGS) entry which is preliminary data.</text>
</comment>
<sequence>MAKTTWIPYILLGLVSTLVEVHADPKLPGCVYNGIYYEQGVEFPATDECNNCRCTVFGTVSCTNVTCCLYHGTVYQPGARFDAIGSCNTCWCMDDIIVMVGCTEQYCPNCLYDGIIYQPGDTFNATDGCNTCSCTENGEIPCTEMYCGMPELA</sequence>
<protein>
    <recommendedName>
        <fullName evidence="5">VWFC domain-containing protein</fullName>
    </recommendedName>
</protein>
<accession>A0AAN8JNY4</accession>
<dbReference type="Gene3D" id="2.10.70.10">
    <property type="entry name" value="Complement Module, domain 1"/>
    <property type="match status" value="3"/>
</dbReference>
<keyword evidence="7" id="KW-1185">Reference proteome</keyword>
<evidence type="ECO:0000256" key="3">
    <source>
        <dbReference type="ARBA" id="ARBA00022729"/>
    </source>
</evidence>
<evidence type="ECO:0000256" key="1">
    <source>
        <dbReference type="ARBA" id="ARBA00004613"/>
    </source>
</evidence>
<proteinExistence type="predicted"/>
<dbReference type="SMART" id="SM00215">
    <property type="entry name" value="VWC_out"/>
    <property type="match status" value="1"/>
</dbReference>
<dbReference type="InterPro" id="IPR008037">
    <property type="entry name" value="Pacifastin_dom"/>
</dbReference>
<comment type="subcellular location">
    <subcellularLocation>
        <location evidence="1">Secreted</location>
    </subcellularLocation>
</comment>
<dbReference type="SUPFAM" id="SSF57603">
    <property type="entry name" value="FnI-like domain"/>
    <property type="match status" value="3"/>
</dbReference>
<evidence type="ECO:0000256" key="4">
    <source>
        <dbReference type="SAM" id="SignalP"/>
    </source>
</evidence>